<dbReference type="EMBL" id="JAKKPZ010000005">
    <property type="protein sequence ID" value="KAI1720602.1"/>
    <property type="molecule type" value="Genomic_DNA"/>
</dbReference>
<dbReference type="AlphaFoldDB" id="A0AAD4N887"/>
<dbReference type="InterPro" id="IPR027417">
    <property type="entry name" value="P-loop_NTPase"/>
</dbReference>
<keyword evidence="2" id="KW-1185">Reference proteome</keyword>
<gene>
    <name evidence="1" type="ORF">DdX_04842</name>
</gene>
<accession>A0AAD4N887</accession>
<protein>
    <submittedName>
        <fullName evidence="1">GTP-binding protein 2</fullName>
    </submittedName>
</protein>
<sequence>MKGFDGIAPLPPENDIGNVEYKSRLINPTFSRFLHLATQLKWRLREGQGEAIYKIGVEDDGTIAGLTAPEMEKSMDTLRKMAEEIGAKLILLNETIFTRSSGPTCEETKIFKEVLVQKLPDNRKLVDLRLAILGSAEAGKSTLCGVLTQGTLDNGQGKTRLNLFRFRHEFRSGKTSSICLDFVGFSSEGEVMNLLNTRVVTRQSRL</sequence>
<proteinExistence type="predicted"/>
<name>A0AAD4N887_9BILA</name>
<reference evidence="1" key="1">
    <citation type="submission" date="2022-01" db="EMBL/GenBank/DDBJ databases">
        <title>Genome Sequence Resource for Two Populations of Ditylenchus destructor, the Migratory Endoparasitic Phytonematode.</title>
        <authorList>
            <person name="Zhang H."/>
            <person name="Lin R."/>
            <person name="Xie B."/>
        </authorList>
    </citation>
    <scope>NUCLEOTIDE SEQUENCE</scope>
    <source>
        <strain evidence="1">BazhouSP</strain>
    </source>
</reference>
<dbReference type="SUPFAM" id="SSF52540">
    <property type="entry name" value="P-loop containing nucleoside triphosphate hydrolases"/>
    <property type="match status" value="1"/>
</dbReference>
<evidence type="ECO:0000313" key="2">
    <source>
        <dbReference type="Proteomes" id="UP001201812"/>
    </source>
</evidence>
<dbReference type="GO" id="GO:0003746">
    <property type="term" value="F:translation elongation factor activity"/>
    <property type="evidence" value="ECO:0007669"/>
    <property type="project" value="TreeGrafter"/>
</dbReference>
<evidence type="ECO:0000313" key="1">
    <source>
        <dbReference type="EMBL" id="KAI1720602.1"/>
    </source>
</evidence>
<dbReference type="PANTHER" id="PTHR43721:SF3">
    <property type="entry name" value="GTP-BINDING PROTEIN 2"/>
    <property type="match status" value="1"/>
</dbReference>
<organism evidence="1 2">
    <name type="scientific">Ditylenchus destructor</name>
    <dbReference type="NCBI Taxonomy" id="166010"/>
    <lineage>
        <taxon>Eukaryota</taxon>
        <taxon>Metazoa</taxon>
        <taxon>Ecdysozoa</taxon>
        <taxon>Nematoda</taxon>
        <taxon>Chromadorea</taxon>
        <taxon>Rhabditida</taxon>
        <taxon>Tylenchina</taxon>
        <taxon>Tylenchomorpha</taxon>
        <taxon>Sphaerularioidea</taxon>
        <taxon>Anguinidae</taxon>
        <taxon>Anguininae</taxon>
        <taxon>Ditylenchus</taxon>
    </lineage>
</organism>
<dbReference type="Proteomes" id="UP001201812">
    <property type="component" value="Unassembled WGS sequence"/>
</dbReference>
<dbReference type="PANTHER" id="PTHR43721">
    <property type="entry name" value="ELONGATION FACTOR TU-RELATED"/>
    <property type="match status" value="1"/>
</dbReference>
<dbReference type="InterPro" id="IPR050055">
    <property type="entry name" value="EF-Tu_GTPase"/>
</dbReference>
<comment type="caution">
    <text evidence="1">The sequence shown here is derived from an EMBL/GenBank/DDBJ whole genome shotgun (WGS) entry which is preliminary data.</text>
</comment>